<evidence type="ECO:0000313" key="1">
    <source>
        <dbReference type="Proteomes" id="UP001732720"/>
    </source>
</evidence>
<dbReference type="RefSeq" id="XP_073924356.1">
    <property type="nucleotide sequence ID" value="XM_074068255.1"/>
</dbReference>
<sequence>MEVLLPFCGDLPAPYSQWATIAELFFLDFTKYRQRIKKKKKYVNLEEADNQTIDRYRNEVAYLNKLQQHSDKIIRLYDYEIMDQYIYMVMECGNTDLNSWLKKKKSINPWERKSYWKNMLEAVHTIHQHGIVHSDLKPANFLIVDGMLKLIDFGIANQMQPDTTSIVKDSQVGTVNYMPPEAIKDMSSRRENGKSKSKCCLIRDPKQRISIPELLVHPYVQIQIHAGTASLKIAHY</sequence>
<organism evidence="1 2">
    <name type="scientific">Castor canadensis</name>
    <name type="common">American beaver</name>
    <dbReference type="NCBI Taxonomy" id="51338"/>
    <lineage>
        <taxon>Eukaryota</taxon>
        <taxon>Metazoa</taxon>
        <taxon>Chordata</taxon>
        <taxon>Craniata</taxon>
        <taxon>Vertebrata</taxon>
        <taxon>Euteleostomi</taxon>
        <taxon>Mammalia</taxon>
        <taxon>Eutheria</taxon>
        <taxon>Euarchontoglires</taxon>
        <taxon>Glires</taxon>
        <taxon>Rodentia</taxon>
        <taxon>Castorimorpha</taxon>
        <taxon>Castoridae</taxon>
        <taxon>Castor</taxon>
    </lineage>
</organism>
<evidence type="ECO:0000313" key="2">
    <source>
        <dbReference type="RefSeq" id="XP_073924356.1"/>
    </source>
</evidence>
<name>A0AC58M4M5_CASCN</name>
<reference evidence="2" key="1">
    <citation type="submission" date="2025-08" db="UniProtKB">
        <authorList>
            <consortium name="RefSeq"/>
        </authorList>
    </citation>
    <scope>IDENTIFICATION</scope>
</reference>
<accession>A0AC58M4M5</accession>
<keyword evidence="1" id="KW-1185">Reference proteome</keyword>
<dbReference type="Proteomes" id="UP001732720">
    <property type="component" value="Chromosome 3"/>
</dbReference>
<gene>
    <name evidence="2" type="primary">LOC109687604</name>
</gene>
<proteinExistence type="predicted"/>
<protein>
    <submittedName>
        <fullName evidence="2">Dual specificity protein kinase TTK-like</fullName>
    </submittedName>
</protein>